<dbReference type="EC" id="2.1.1.220" evidence="2 8"/>
<keyword evidence="5 8" id="KW-0949">S-adenosyl-L-methionine</keyword>
<feature type="domain" description="tRNA (adenine(58)-N(1))-methyltransferase catalytic subunit TRM61 C-terminal" evidence="9">
    <location>
        <begin position="69"/>
        <end position="305"/>
    </location>
</feature>
<dbReference type="PANTHER" id="PTHR12133">
    <property type="entry name" value="TRNA (ADENINE(58)-N(1))-METHYLTRANSFERASE"/>
    <property type="match status" value="1"/>
</dbReference>
<dbReference type="Gene3D" id="3.10.330.20">
    <property type="match status" value="1"/>
</dbReference>
<evidence type="ECO:0000256" key="1">
    <source>
        <dbReference type="ARBA" id="ARBA00004123"/>
    </source>
</evidence>
<keyword evidence="7" id="KW-0539">Nucleus</keyword>
<dbReference type="InterPro" id="IPR049470">
    <property type="entry name" value="TRM61_C"/>
</dbReference>
<keyword evidence="3 8" id="KW-0489">Methyltransferase</keyword>
<dbReference type="InterPro" id="IPR029063">
    <property type="entry name" value="SAM-dependent_MTases_sf"/>
</dbReference>
<comment type="caution">
    <text evidence="10">The sequence shown here is derived from an EMBL/GenBank/DDBJ whole genome shotgun (WGS) entry which is preliminary data.</text>
</comment>
<name>A0ABR0V3K4_REHGL</name>
<dbReference type="PANTHER" id="PTHR12133:SF2">
    <property type="entry name" value="TRNA (ADENINE(58)-N(1))-METHYLTRANSFERASE CATALYTIC SUBUNIT TRMT61A"/>
    <property type="match status" value="1"/>
</dbReference>
<evidence type="ECO:0000256" key="3">
    <source>
        <dbReference type="ARBA" id="ARBA00022603"/>
    </source>
</evidence>
<sequence length="310" mass="34808">MLPMDPTKKLSLNRRITNGDLVIVYERYDSMKPVRVSENGVLQNRFGVFKHSDWLGKPFGSKVFSSKGGFVYLLAPTPELWTLVLSHRTQILYIADISFVVMYLEIVPGCVVLESGTGSGSLTTSLCVRLHRTGMCTPLIFMNRELHQLGEKEDFERTGLSSLVTVGVRDIQGEGFPDEFIGRADSVFLDLPQPWLAIPSVAKMLQQDGVLCSFSPCIEQVQKSCETLKTYFTDIRTFEVLLHTYEVREGNLGSWQDNDGRLATLKSCKKRQRSTNGLENSSPQTILARRNGEARGHTGYLTFARLKCDI</sequence>
<dbReference type="PROSITE" id="PS51620">
    <property type="entry name" value="SAM_TRM61"/>
    <property type="match status" value="1"/>
</dbReference>
<comment type="catalytic activity">
    <reaction evidence="8">
        <text>adenosine(58) in tRNA + S-adenosyl-L-methionine = N(1)-methyladenosine(58) in tRNA + S-adenosyl-L-homocysteine + H(+)</text>
        <dbReference type="Rhea" id="RHEA:43152"/>
        <dbReference type="Rhea" id="RHEA-COMP:10365"/>
        <dbReference type="Rhea" id="RHEA-COMP:10366"/>
        <dbReference type="ChEBI" id="CHEBI:15378"/>
        <dbReference type="ChEBI" id="CHEBI:57856"/>
        <dbReference type="ChEBI" id="CHEBI:59789"/>
        <dbReference type="ChEBI" id="CHEBI:74411"/>
        <dbReference type="ChEBI" id="CHEBI:74491"/>
        <dbReference type="EC" id="2.1.1.220"/>
    </reaction>
</comment>
<evidence type="ECO:0000259" key="9">
    <source>
        <dbReference type="Pfam" id="PF08704"/>
    </source>
</evidence>
<keyword evidence="6 8" id="KW-0819">tRNA processing</keyword>
<evidence type="ECO:0000256" key="6">
    <source>
        <dbReference type="ARBA" id="ARBA00022694"/>
    </source>
</evidence>
<evidence type="ECO:0000313" key="10">
    <source>
        <dbReference type="EMBL" id="KAK6129343.1"/>
    </source>
</evidence>
<comment type="similarity">
    <text evidence="8">Belongs to the class I-like SAM-binding methyltransferase superfamily. TRM61 family.</text>
</comment>
<evidence type="ECO:0000256" key="7">
    <source>
        <dbReference type="ARBA" id="ARBA00023242"/>
    </source>
</evidence>
<keyword evidence="11" id="KW-1185">Reference proteome</keyword>
<dbReference type="Proteomes" id="UP001318860">
    <property type="component" value="Unassembled WGS sequence"/>
</dbReference>
<dbReference type="EMBL" id="JABTTQ020001657">
    <property type="protein sequence ID" value="KAK6129343.1"/>
    <property type="molecule type" value="Genomic_DNA"/>
</dbReference>
<proteinExistence type="inferred from homology"/>
<dbReference type="SUPFAM" id="SSF53335">
    <property type="entry name" value="S-adenosyl-L-methionine-dependent methyltransferases"/>
    <property type="match status" value="1"/>
</dbReference>
<dbReference type="Gene3D" id="3.40.50.150">
    <property type="entry name" value="Vaccinia Virus protein VP39"/>
    <property type="match status" value="1"/>
</dbReference>
<comment type="subcellular location">
    <subcellularLocation>
        <location evidence="1">Nucleus</location>
    </subcellularLocation>
</comment>
<accession>A0ABR0V3K4</accession>
<reference evidence="10 11" key="1">
    <citation type="journal article" date="2021" name="Comput. Struct. Biotechnol. J.">
        <title>De novo genome assembly of the potent medicinal plant Rehmannia glutinosa using nanopore technology.</title>
        <authorList>
            <person name="Ma L."/>
            <person name="Dong C."/>
            <person name="Song C."/>
            <person name="Wang X."/>
            <person name="Zheng X."/>
            <person name="Niu Y."/>
            <person name="Chen S."/>
            <person name="Feng W."/>
        </authorList>
    </citation>
    <scope>NUCLEOTIDE SEQUENCE [LARGE SCALE GENOMIC DNA]</scope>
    <source>
        <strain evidence="10">DH-2019</strain>
    </source>
</reference>
<evidence type="ECO:0000313" key="11">
    <source>
        <dbReference type="Proteomes" id="UP001318860"/>
    </source>
</evidence>
<dbReference type="InterPro" id="IPR014816">
    <property type="entry name" value="tRNA_MeTrfase_Gcd14"/>
</dbReference>
<organism evidence="10 11">
    <name type="scientific">Rehmannia glutinosa</name>
    <name type="common">Chinese foxglove</name>
    <dbReference type="NCBI Taxonomy" id="99300"/>
    <lineage>
        <taxon>Eukaryota</taxon>
        <taxon>Viridiplantae</taxon>
        <taxon>Streptophyta</taxon>
        <taxon>Embryophyta</taxon>
        <taxon>Tracheophyta</taxon>
        <taxon>Spermatophyta</taxon>
        <taxon>Magnoliopsida</taxon>
        <taxon>eudicotyledons</taxon>
        <taxon>Gunneridae</taxon>
        <taxon>Pentapetalae</taxon>
        <taxon>asterids</taxon>
        <taxon>lamiids</taxon>
        <taxon>Lamiales</taxon>
        <taxon>Orobanchaceae</taxon>
        <taxon>Rehmannieae</taxon>
        <taxon>Rehmannia</taxon>
    </lineage>
</organism>
<evidence type="ECO:0000256" key="5">
    <source>
        <dbReference type="ARBA" id="ARBA00022691"/>
    </source>
</evidence>
<protein>
    <recommendedName>
        <fullName evidence="2 8">tRNA (adenine(58)-N(1))-methyltransferase</fullName>
        <ecNumber evidence="2 8">2.1.1.220</ecNumber>
    </recommendedName>
</protein>
<evidence type="ECO:0000256" key="4">
    <source>
        <dbReference type="ARBA" id="ARBA00022679"/>
    </source>
</evidence>
<gene>
    <name evidence="10" type="ORF">DH2020_036916</name>
</gene>
<evidence type="ECO:0000256" key="2">
    <source>
        <dbReference type="ARBA" id="ARBA00012796"/>
    </source>
</evidence>
<dbReference type="Pfam" id="PF08704">
    <property type="entry name" value="GCD14"/>
    <property type="match status" value="1"/>
</dbReference>
<keyword evidence="4 8" id="KW-0808">Transferase</keyword>
<evidence type="ECO:0000256" key="8">
    <source>
        <dbReference type="PIRNR" id="PIRNR017269"/>
    </source>
</evidence>
<dbReference type="PIRSF" id="PIRSF017269">
    <property type="entry name" value="GCD14"/>
    <property type="match status" value="1"/>
</dbReference>